<organism evidence="6 7">
    <name type="scientific">Tessaracoccus rhinocerotis</name>
    <dbReference type="NCBI Taxonomy" id="1689449"/>
    <lineage>
        <taxon>Bacteria</taxon>
        <taxon>Bacillati</taxon>
        <taxon>Actinomycetota</taxon>
        <taxon>Actinomycetes</taxon>
        <taxon>Propionibacteriales</taxon>
        <taxon>Propionibacteriaceae</taxon>
        <taxon>Tessaracoccus</taxon>
    </lineage>
</organism>
<dbReference type="Gene3D" id="3.40.50.1360">
    <property type="match status" value="1"/>
</dbReference>
<evidence type="ECO:0000313" key="6">
    <source>
        <dbReference type="EMBL" id="TRY17696.1"/>
    </source>
</evidence>
<reference evidence="6 7" key="1">
    <citation type="submission" date="2019-07" db="EMBL/GenBank/DDBJ databases">
        <authorList>
            <person name="Zhou L.-Y."/>
        </authorList>
    </citation>
    <scope>NUCLEOTIDE SEQUENCE [LARGE SCALE GENOMIC DNA]</scope>
    <source>
        <strain evidence="6 7">YIM 101269</strain>
    </source>
</reference>
<dbReference type="InterPro" id="IPR007324">
    <property type="entry name" value="Sugar-bd_dom_put"/>
</dbReference>
<evidence type="ECO:0000259" key="5">
    <source>
        <dbReference type="Pfam" id="PF04198"/>
    </source>
</evidence>
<comment type="caution">
    <text evidence="6">The sequence shown here is derived from an EMBL/GenBank/DDBJ whole genome shotgun (WGS) entry which is preliminary data.</text>
</comment>
<dbReference type="SUPFAM" id="SSF100950">
    <property type="entry name" value="NagB/RpiA/CoA transferase-like"/>
    <property type="match status" value="1"/>
</dbReference>
<keyword evidence="2" id="KW-0805">Transcription regulation</keyword>
<feature type="domain" description="Sugar-binding" evidence="5">
    <location>
        <begin position="78"/>
        <end position="332"/>
    </location>
</feature>
<dbReference type="Pfam" id="PF04198">
    <property type="entry name" value="Sugar-bind"/>
    <property type="match status" value="1"/>
</dbReference>
<dbReference type="PANTHER" id="PTHR34294:SF1">
    <property type="entry name" value="TRANSCRIPTIONAL REGULATOR LSRR"/>
    <property type="match status" value="1"/>
</dbReference>
<dbReference type="EMBL" id="VKKG01000004">
    <property type="protein sequence ID" value="TRY17696.1"/>
    <property type="molecule type" value="Genomic_DNA"/>
</dbReference>
<evidence type="ECO:0000256" key="4">
    <source>
        <dbReference type="ARBA" id="ARBA00023163"/>
    </source>
</evidence>
<keyword evidence="4" id="KW-0804">Transcription</keyword>
<dbReference type="AlphaFoldDB" id="A0A553JZ02"/>
<evidence type="ECO:0000313" key="7">
    <source>
        <dbReference type="Proteomes" id="UP000317638"/>
    </source>
</evidence>
<dbReference type="GO" id="GO:0003677">
    <property type="term" value="F:DNA binding"/>
    <property type="evidence" value="ECO:0007669"/>
    <property type="project" value="UniProtKB-KW"/>
</dbReference>
<dbReference type="InterPro" id="IPR051054">
    <property type="entry name" value="SorC_transcr_regulators"/>
</dbReference>
<dbReference type="PANTHER" id="PTHR34294">
    <property type="entry name" value="TRANSCRIPTIONAL REGULATOR-RELATED"/>
    <property type="match status" value="1"/>
</dbReference>
<comment type="similarity">
    <text evidence="1">Belongs to the SorC transcriptional regulatory family.</text>
</comment>
<proteinExistence type="inferred from homology"/>
<gene>
    <name evidence="6" type="ORF">FOJ82_10450</name>
</gene>
<dbReference type="OrthoDB" id="186585at2"/>
<protein>
    <submittedName>
        <fullName evidence="6">Sugar-binding transcriptional regulator</fullName>
    </submittedName>
</protein>
<dbReference type="Proteomes" id="UP000317638">
    <property type="component" value="Unassembled WGS sequence"/>
</dbReference>
<dbReference type="GO" id="GO:0030246">
    <property type="term" value="F:carbohydrate binding"/>
    <property type="evidence" value="ECO:0007669"/>
    <property type="project" value="InterPro"/>
</dbReference>
<dbReference type="Gene3D" id="1.10.10.60">
    <property type="entry name" value="Homeodomain-like"/>
    <property type="match status" value="1"/>
</dbReference>
<sequence length="341" mass="35963">MNSHSGASFRSVPTRDASERLPLIVKVSRLYHEQGLRQPEIAARLNMSQSRVSRLLKEGVSEGIVRTIVVEPPGLFSALEDEVRESYNLRDVVVAGVAVEDAGNDSQVLNAIGAAGARYLESTMLPSDHVGLSSWSTSLLALVEAMSPRSMRTAESIVQVIGGVGDPRAQVQATRLAERLGRVTGAAVKYFPAPGVVASKEVRDSLLTDPQISSVRDSWSELTMALVGIGSAEPSPLLVSSGNTLPEADLTRLAEQGAVGDVCLNFFDADGVHVESDLVGRTLGIDEATLKAVPRRVGVAGGPRKLAAIRAALLGGWCDVLITDSNTARALLDLRAQPAGA</sequence>
<evidence type="ECO:0000256" key="2">
    <source>
        <dbReference type="ARBA" id="ARBA00023015"/>
    </source>
</evidence>
<dbReference type="InterPro" id="IPR037171">
    <property type="entry name" value="NagB/RpiA_transferase-like"/>
</dbReference>
<accession>A0A553JZ02</accession>
<keyword evidence="7" id="KW-1185">Reference proteome</keyword>
<evidence type="ECO:0000256" key="3">
    <source>
        <dbReference type="ARBA" id="ARBA00023125"/>
    </source>
</evidence>
<evidence type="ECO:0000256" key="1">
    <source>
        <dbReference type="ARBA" id="ARBA00010466"/>
    </source>
</evidence>
<keyword evidence="3" id="KW-0238">DNA-binding</keyword>
<name>A0A553JZ02_9ACTN</name>